<sequence>MDSSEKKIRRKSVEIFDDIPTDYDGQISDGLLKKPFVGKKLSVICRKLFRPTKLVGIFDVRKYRRQSSSDISDACFLSAIFDAYLPSVNSDARIRRRGPTTRSGTRALREGFTKAVQQILDRDGQTDQDQLLIEKMVQLKIQDQADTTEVQDAAGPIQFRLNQAGLLISTSELVADSVHTSSTPTLPGSEI</sequence>
<organism evidence="1 2">
    <name type="scientific">Brassica cretica</name>
    <name type="common">Mustard</name>
    <dbReference type="NCBI Taxonomy" id="69181"/>
    <lineage>
        <taxon>Eukaryota</taxon>
        <taxon>Viridiplantae</taxon>
        <taxon>Streptophyta</taxon>
        <taxon>Embryophyta</taxon>
        <taxon>Tracheophyta</taxon>
        <taxon>Spermatophyta</taxon>
        <taxon>Magnoliopsida</taxon>
        <taxon>eudicotyledons</taxon>
        <taxon>Gunneridae</taxon>
        <taxon>Pentapetalae</taxon>
        <taxon>rosids</taxon>
        <taxon>malvids</taxon>
        <taxon>Brassicales</taxon>
        <taxon>Brassicaceae</taxon>
        <taxon>Brassiceae</taxon>
        <taxon>Brassica</taxon>
    </lineage>
</organism>
<evidence type="ECO:0000313" key="1">
    <source>
        <dbReference type="EMBL" id="KAF2569058.1"/>
    </source>
</evidence>
<evidence type="ECO:0000313" key="2">
    <source>
        <dbReference type="Proteomes" id="UP000712281"/>
    </source>
</evidence>
<accession>A0A8S9IGV8</accession>
<comment type="caution">
    <text evidence="1">The sequence shown here is derived from an EMBL/GenBank/DDBJ whole genome shotgun (WGS) entry which is preliminary data.</text>
</comment>
<reference evidence="1" key="1">
    <citation type="submission" date="2019-12" db="EMBL/GenBank/DDBJ databases">
        <title>Genome sequencing and annotation of Brassica cretica.</title>
        <authorList>
            <person name="Studholme D.J."/>
            <person name="Sarris P.F."/>
        </authorList>
    </citation>
    <scope>NUCLEOTIDE SEQUENCE</scope>
    <source>
        <strain evidence="1">PFS-001/15</strain>
        <tissue evidence="1">Leaf</tissue>
    </source>
</reference>
<dbReference type="EMBL" id="QGKW02001911">
    <property type="protein sequence ID" value="KAF2569058.1"/>
    <property type="molecule type" value="Genomic_DNA"/>
</dbReference>
<dbReference type="Proteomes" id="UP000712281">
    <property type="component" value="Unassembled WGS sequence"/>
</dbReference>
<dbReference type="AlphaFoldDB" id="A0A8S9IGV8"/>
<name>A0A8S9IGV8_BRACR</name>
<gene>
    <name evidence="1" type="ORF">F2Q68_00026281</name>
</gene>
<proteinExistence type="predicted"/>
<protein>
    <submittedName>
        <fullName evidence="1">Uncharacterized protein</fullName>
    </submittedName>
</protein>